<dbReference type="SUPFAM" id="SSF50952">
    <property type="entry name" value="Soluble quinoprotein glucose dehydrogenase"/>
    <property type="match status" value="1"/>
</dbReference>
<name>A0A4R3LDX3_9GAMM</name>
<dbReference type="InterPro" id="IPR011041">
    <property type="entry name" value="Quinoprot_gluc/sorb_DH_b-prop"/>
</dbReference>
<proteinExistence type="predicted"/>
<evidence type="ECO:0000313" key="4">
    <source>
        <dbReference type="Proteomes" id="UP000294599"/>
    </source>
</evidence>
<dbReference type="RefSeq" id="WP_205984828.1">
    <property type="nucleotide sequence ID" value="NZ_JBHLWF010000086.1"/>
</dbReference>
<keyword evidence="4" id="KW-1185">Reference proteome</keyword>
<keyword evidence="1" id="KW-0732">Signal</keyword>
<comment type="caution">
    <text evidence="3">The sequence shown here is derived from an EMBL/GenBank/DDBJ whole genome shotgun (WGS) entry which is preliminary data.</text>
</comment>
<evidence type="ECO:0000313" key="3">
    <source>
        <dbReference type="EMBL" id="TCS98213.1"/>
    </source>
</evidence>
<accession>A0A4R3LDX3</accession>
<protein>
    <submittedName>
        <fullName evidence="3">Glucose/sorbosone dehydrogenase</fullName>
    </submittedName>
</protein>
<dbReference type="Proteomes" id="UP000294599">
    <property type="component" value="Unassembled WGS sequence"/>
</dbReference>
<evidence type="ECO:0000259" key="2">
    <source>
        <dbReference type="Pfam" id="PF07995"/>
    </source>
</evidence>
<evidence type="ECO:0000256" key="1">
    <source>
        <dbReference type="SAM" id="SignalP"/>
    </source>
</evidence>
<dbReference type="EMBL" id="SMAF01000009">
    <property type="protein sequence ID" value="TCS98213.1"/>
    <property type="molecule type" value="Genomic_DNA"/>
</dbReference>
<feature type="domain" description="Glucose/Sorbosone dehydrogenase" evidence="2">
    <location>
        <begin position="47"/>
        <end position="384"/>
    </location>
</feature>
<dbReference type="InterPro" id="IPR011042">
    <property type="entry name" value="6-blade_b-propeller_TolB-like"/>
</dbReference>
<dbReference type="PANTHER" id="PTHR19328:SF75">
    <property type="entry name" value="ALDOSE SUGAR DEHYDROGENASE YLII"/>
    <property type="match status" value="1"/>
</dbReference>
<dbReference type="Pfam" id="PF07995">
    <property type="entry name" value="GSDH"/>
    <property type="match status" value="1"/>
</dbReference>
<sequence length="490" mass="51548">MNRCLLSLSAAVALGTSASAWAQPPADLSLQPVITSGTVSGATGLRHAGDGSGRLFVLEQGGNLKIIQNGVVLAPTFLTLNASTPGGFTGGGESGLLGVAFHPQFASNRKFYVNYTDGNGDTRIVEYQASDSNPNVADLGTRRQLMLIAQPDWNHNGGNLLFGPDGYLYIGMGDGGGNGGTGAGRSQALNSLLGKMLRIDVDGSAANAHACGGTGTLPYAIPSDNPFANGGGCAEIAYIGLRNPWRWSFDRVTGDLYIGDVGQNAIEEVDFVAADQLNQIHNFGWKCYEASNVYTNCSGGMAYPHVLPIMQYPRSQGYSITGGYMYRGPIQGLRGTYIFGDYGSRKIFFANKVGTSWTFSEWGTAQSGGITSFGEDEEGNVYVVRSGGVAITRFTSTDIKPIVHTVTPTVIGPGGSIDPSVPQEVEEGDTVSFEILADPHFVIDEVSGCGGVLSGTTWTTGPIDADCEVVAVFMPDADVIFYDGFEDSPL</sequence>
<dbReference type="AlphaFoldDB" id="A0A4R3LDX3"/>
<dbReference type="InterPro" id="IPR012938">
    <property type="entry name" value="Glc/Sorbosone_DH"/>
</dbReference>
<gene>
    <name evidence="3" type="ORF">EDC25_10966</name>
</gene>
<reference evidence="3 4" key="1">
    <citation type="submission" date="2019-03" db="EMBL/GenBank/DDBJ databases">
        <title>Genomic Encyclopedia of Type Strains, Phase IV (KMG-IV): sequencing the most valuable type-strain genomes for metagenomic binning, comparative biology and taxonomic classification.</title>
        <authorList>
            <person name="Goeker M."/>
        </authorList>
    </citation>
    <scope>NUCLEOTIDE SEQUENCE [LARGE SCALE GENOMIC DNA]</scope>
    <source>
        <strain evidence="3 4">DSM 21944</strain>
    </source>
</reference>
<dbReference type="Gene3D" id="2.120.10.30">
    <property type="entry name" value="TolB, C-terminal domain"/>
    <property type="match status" value="1"/>
</dbReference>
<dbReference type="PANTHER" id="PTHR19328">
    <property type="entry name" value="HEDGEHOG-INTERACTING PROTEIN"/>
    <property type="match status" value="1"/>
</dbReference>
<feature type="chain" id="PRO_5020830502" evidence="1">
    <location>
        <begin position="23"/>
        <end position="490"/>
    </location>
</feature>
<organism evidence="3 4">
    <name type="scientific">Pseudofulvimonas gallinarii</name>
    <dbReference type="NCBI Taxonomy" id="634155"/>
    <lineage>
        <taxon>Bacteria</taxon>
        <taxon>Pseudomonadati</taxon>
        <taxon>Pseudomonadota</taxon>
        <taxon>Gammaproteobacteria</taxon>
        <taxon>Lysobacterales</taxon>
        <taxon>Rhodanobacteraceae</taxon>
        <taxon>Pseudofulvimonas</taxon>
    </lineage>
</organism>
<feature type="signal peptide" evidence="1">
    <location>
        <begin position="1"/>
        <end position="22"/>
    </location>
</feature>